<dbReference type="WBParaSite" id="PSAMB.scaffold6626size9098.g28815.t1">
    <property type="protein sequence ID" value="PSAMB.scaffold6626size9098.g28815.t1"/>
    <property type="gene ID" value="PSAMB.scaffold6626size9098.g28815"/>
</dbReference>
<dbReference type="Pfam" id="PF08238">
    <property type="entry name" value="Sel1"/>
    <property type="match status" value="1"/>
</dbReference>
<protein>
    <submittedName>
        <fullName evidence="4">Sel1 repeat family protein</fullName>
    </submittedName>
</protein>
<reference evidence="4" key="1">
    <citation type="submission" date="2022-11" db="UniProtKB">
        <authorList>
            <consortium name="WormBaseParasite"/>
        </authorList>
    </citation>
    <scope>IDENTIFICATION</scope>
</reference>
<name>A0A914X6I9_9BILA</name>
<dbReference type="SMART" id="SM00671">
    <property type="entry name" value="SEL1"/>
    <property type="match status" value="1"/>
</dbReference>
<accession>A0A914X6I9</accession>
<dbReference type="SUPFAM" id="SSF81901">
    <property type="entry name" value="HCP-like"/>
    <property type="match status" value="1"/>
</dbReference>
<keyword evidence="3" id="KW-1185">Reference proteome</keyword>
<keyword evidence="2" id="KW-1133">Transmembrane helix</keyword>
<comment type="similarity">
    <text evidence="1">Belongs to the sel-1 family.</text>
</comment>
<evidence type="ECO:0000313" key="3">
    <source>
        <dbReference type="Proteomes" id="UP000887566"/>
    </source>
</evidence>
<dbReference type="InterPro" id="IPR050767">
    <property type="entry name" value="Sel1_AlgK"/>
</dbReference>
<evidence type="ECO:0000256" key="1">
    <source>
        <dbReference type="ARBA" id="ARBA00038101"/>
    </source>
</evidence>
<evidence type="ECO:0000313" key="4">
    <source>
        <dbReference type="WBParaSite" id="PSAMB.scaffold6626size9098.g28815.t1"/>
    </source>
</evidence>
<keyword evidence="2" id="KW-0812">Transmembrane</keyword>
<dbReference type="Proteomes" id="UP000887566">
    <property type="component" value="Unplaced"/>
</dbReference>
<dbReference type="InterPro" id="IPR011990">
    <property type="entry name" value="TPR-like_helical_dom_sf"/>
</dbReference>
<sequence length="274" mass="31135">MEEDNINSNEKLLNADDEYQEGRVPVQMLFKEKALRYASPYSLLCDDDEDVYGRTTESVKNASIEVNNFPLSSRDIFQTEYHETGERKKVRRRMIVSAGLMGVILVAMVTTSSFTLPHTPLSEKNNITSNSYFNFTEVSSTIGNKSAPEFEELANKHRIAAEQGDAEAQFHLGYMYENGQGVNQSDEEAIKWYNLAAEQGLAHAKTEKQQNKEMQMLSITLVGCIRGGMVSINRMMKLLDGSEKQQIKIMLMRNITLDGCFEMEEVFLNQKKKL</sequence>
<dbReference type="Gene3D" id="1.25.40.10">
    <property type="entry name" value="Tetratricopeptide repeat domain"/>
    <property type="match status" value="1"/>
</dbReference>
<dbReference type="AlphaFoldDB" id="A0A914X6I9"/>
<dbReference type="InterPro" id="IPR006597">
    <property type="entry name" value="Sel1-like"/>
</dbReference>
<feature type="transmembrane region" description="Helical" evidence="2">
    <location>
        <begin position="95"/>
        <end position="116"/>
    </location>
</feature>
<dbReference type="PANTHER" id="PTHR11102:SF160">
    <property type="entry name" value="ERAD-ASSOCIATED E3 UBIQUITIN-PROTEIN LIGASE COMPONENT HRD3"/>
    <property type="match status" value="1"/>
</dbReference>
<dbReference type="PANTHER" id="PTHR11102">
    <property type="entry name" value="SEL-1-LIKE PROTEIN"/>
    <property type="match status" value="1"/>
</dbReference>
<organism evidence="3 4">
    <name type="scientific">Plectus sambesii</name>
    <dbReference type="NCBI Taxonomy" id="2011161"/>
    <lineage>
        <taxon>Eukaryota</taxon>
        <taxon>Metazoa</taxon>
        <taxon>Ecdysozoa</taxon>
        <taxon>Nematoda</taxon>
        <taxon>Chromadorea</taxon>
        <taxon>Plectida</taxon>
        <taxon>Plectina</taxon>
        <taxon>Plectoidea</taxon>
        <taxon>Plectidae</taxon>
        <taxon>Plectus</taxon>
    </lineage>
</organism>
<keyword evidence="2" id="KW-0472">Membrane</keyword>
<proteinExistence type="inferred from homology"/>
<evidence type="ECO:0000256" key="2">
    <source>
        <dbReference type="SAM" id="Phobius"/>
    </source>
</evidence>